<accession>T1GGK1</accession>
<name>T1GGK1_MEGSC</name>
<organism evidence="1 2">
    <name type="scientific">Megaselia scalaris</name>
    <name type="common">Humpbacked fly</name>
    <name type="synonym">Phora scalaris</name>
    <dbReference type="NCBI Taxonomy" id="36166"/>
    <lineage>
        <taxon>Eukaryota</taxon>
        <taxon>Metazoa</taxon>
        <taxon>Ecdysozoa</taxon>
        <taxon>Arthropoda</taxon>
        <taxon>Hexapoda</taxon>
        <taxon>Insecta</taxon>
        <taxon>Pterygota</taxon>
        <taxon>Neoptera</taxon>
        <taxon>Endopterygota</taxon>
        <taxon>Diptera</taxon>
        <taxon>Brachycera</taxon>
        <taxon>Muscomorpha</taxon>
        <taxon>Platypezoidea</taxon>
        <taxon>Phoridae</taxon>
        <taxon>Megaseliini</taxon>
        <taxon>Megaselia</taxon>
    </lineage>
</organism>
<sequence>MNTLSFHHRNQSNKRGEVSKLYRQKKLRYEKEGIQKLEILREGATNGYTPSPPSATIKVENLLPKKGSS</sequence>
<evidence type="ECO:0000313" key="1">
    <source>
        <dbReference type="EnsemblMetazoa" id="MESCA002522-PA"/>
    </source>
</evidence>
<evidence type="ECO:0000313" key="2">
    <source>
        <dbReference type="Proteomes" id="UP000015102"/>
    </source>
</evidence>
<dbReference type="HOGENOM" id="CLU_2778770_0_0_1"/>
<proteinExistence type="predicted"/>
<dbReference type="EnsemblMetazoa" id="MESCA002522-RA">
    <property type="protein sequence ID" value="MESCA002522-PA"/>
    <property type="gene ID" value="MESCA002522"/>
</dbReference>
<protein>
    <submittedName>
        <fullName evidence="1">Uncharacterized protein</fullName>
    </submittedName>
</protein>
<reference evidence="1" key="2">
    <citation type="submission" date="2015-06" db="UniProtKB">
        <authorList>
            <consortium name="EnsemblMetazoa"/>
        </authorList>
    </citation>
    <scope>IDENTIFICATION</scope>
</reference>
<keyword evidence="2" id="KW-1185">Reference proteome</keyword>
<dbReference type="EMBL" id="CAQQ02184992">
    <property type="status" value="NOT_ANNOTATED_CDS"/>
    <property type="molecule type" value="Genomic_DNA"/>
</dbReference>
<reference evidence="2" key="1">
    <citation type="submission" date="2013-02" db="EMBL/GenBank/DDBJ databases">
        <authorList>
            <person name="Hughes D."/>
        </authorList>
    </citation>
    <scope>NUCLEOTIDE SEQUENCE</scope>
    <source>
        <strain>Durham</strain>
        <strain evidence="2">NC isolate 2 -- Noor lab</strain>
    </source>
</reference>
<dbReference type="Proteomes" id="UP000015102">
    <property type="component" value="Unassembled WGS sequence"/>
</dbReference>
<dbReference type="AlphaFoldDB" id="T1GGK1"/>
<dbReference type="EMBL" id="CAQQ02184993">
    <property type="status" value="NOT_ANNOTATED_CDS"/>
    <property type="molecule type" value="Genomic_DNA"/>
</dbReference>